<sequence>MTLVSAAPLLILLLLGTCLHLQTRVCNAQVGRFSHVEDLSEPRVVTAAEFAIYRHDVDTGANLRLVQIVSGEVQYVVGGVNYRLIIFAQDGVQINSYEADVYVPLPRVSAPFRLTGFIQIS</sequence>
<dbReference type="SUPFAM" id="SSF54403">
    <property type="entry name" value="Cystatin/monellin"/>
    <property type="match status" value="1"/>
</dbReference>
<dbReference type="Pfam" id="PF16845">
    <property type="entry name" value="SQAPI"/>
    <property type="match status" value="1"/>
</dbReference>
<evidence type="ECO:0000256" key="2">
    <source>
        <dbReference type="ARBA" id="ARBA00022704"/>
    </source>
</evidence>
<name>A0A7N0TRK8_KALFE</name>
<evidence type="ECO:0000313" key="6">
    <source>
        <dbReference type="Proteomes" id="UP000594263"/>
    </source>
</evidence>
<dbReference type="PANTHER" id="PTHR47364">
    <property type="entry name" value="CYSTEINE PROTEINASE INHIBITOR 5"/>
    <property type="match status" value="1"/>
</dbReference>
<reference evidence="5" key="1">
    <citation type="submission" date="2021-01" db="UniProtKB">
        <authorList>
            <consortium name="EnsemblPlants"/>
        </authorList>
    </citation>
    <scope>IDENTIFICATION</scope>
</reference>
<dbReference type="EnsemblPlants" id="Kaladp0043s0252.1.v1.1">
    <property type="protein sequence ID" value="Kaladp0043s0252.1.v1.1.CDS.1"/>
    <property type="gene ID" value="Kaladp0043s0252.v1.1"/>
</dbReference>
<keyword evidence="1" id="KW-0646">Protease inhibitor</keyword>
<dbReference type="GO" id="GO:0004869">
    <property type="term" value="F:cysteine-type endopeptidase inhibitor activity"/>
    <property type="evidence" value="ECO:0007669"/>
    <property type="project" value="UniProtKB-KW"/>
</dbReference>
<protein>
    <recommendedName>
        <fullName evidence="4">Cystatin domain-containing protein</fullName>
    </recommendedName>
</protein>
<keyword evidence="6" id="KW-1185">Reference proteome</keyword>
<feature type="domain" description="Cystatin" evidence="4">
    <location>
        <begin position="37"/>
        <end position="102"/>
    </location>
</feature>
<evidence type="ECO:0000256" key="1">
    <source>
        <dbReference type="ARBA" id="ARBA00022690"/>
    </source>
</evidence>
<dbReference type="Gene3D" id="3.10.450.10">
    <property type="match status" value="1"/>
</dbReference>
<dbReference type="Gramene" id="Kaladp0043s0252.1.v1.1">
    <property type="protein sequence ID" value="Kaladp0043s0252.1.v1.1.CDS.1"/>
    <property type="gene ID" value="Kaladp0043s0252.v1.1"/>
</dbReference>
<keyword evidence="3" id="KW-0732">Signal</keyword>
<dbReference type="InterPro" id="IPR046350">
    <property type="entry name" value="Cystatin_sf"/>
</dbReference>
<dbReference type="AlphaFoldDB" id="A0A7N0TRK8"/>
<feature type="chain" id="PRO_5029536162" description="Cystatin domain-containing protein" evidence="3">
    <location>
        <begin position="29"/>
        <end position="121"/>
    </location>
</feature>
<evidence type="ECO:0000313" key="5">
    <source>
        <dbReference type="EnsemblPlants" id="Kaladp0043s0252.1.v1.1.CDS.1"/>
    </source>
</evidence>
<accession>A0A7N0TRK8</accession>
<organism evidence="5 6">
    <name type="scientific">Kalanchoe fedtschenkoi</name>
    <name type="common">Lavender scallops</name>
    <name type="synonym">South American air plant</name>
    <dbReference type="NCBI Taxonomy" id="63787"/>
    <lineage>
        <taxon>Eukaryota</taxon>
        <taxon>Viridiplantae</taxon>
        <taxon>Streptophyta</taxon>
        <taxon>Embryophyta</taxon>
        <taxon>Tracheophyta</taxon>
        <taxon>Spermatophyta</taxon>
        <taxon>Magnoliopsida</taxon>
        <taxon>eudicotyledons</taxon>
        <taxon>Gunneridae</taxon>
        <taxon>Pentapetalae</taxon>
        <taxon>Saxifragales</taxon>
        <taxon>Crassulaceae</taxon>
        <taxon>Kalanchoe</taxon>
    </lineage>
</organism>
<proteinExistence type="predicted"/>
<dbReference type="InterPro" id="IPR000010">
    <property type="entry name" value="Cystatin_dom"/>
</dbReference>
<feature type="signal peptide" evidence="3">
    <location>
        <begin position="1"/>
        <end position="28"/>
    </location>
</feature>
<evidence type="ECO:0000256" key="3">
    <source>
        <dbReference type="SAM" id="SignalP"/>
    </source>
</evidence>
<dbReference type="PANTHER" id="PTHR47364:SF2">
    <property type="entry name" value="CYSTEINE PROTEINASE INHIBITOR 5"/>
    <property type="match status" value="1"/>
</dbReference>
<evidence type="ECO:0000259" key="4">
    <source>
        <dbReference type="Pfam" id="PF16845"/>
    </source>
</evidence>
<dbReference type="Proteomes" id="UP000594263">
    <property type="component" value="Unplaced"/>
</dbReference>
<keyword evidence="2" id="KW-0789">Thiol protease inhibitor</keyword>